<accession>A0A4Y2TZZ2</accession>
<organism evidence="1 2">
    <name type="scientific">Araneus ventricosus</name>
    <name type="common">Orbweaver spider</name>
    <name type="synonym">Epeira ventricosa</name>
    <dbReference type="NCBI Taxonomy" id="182803"/>
    <lineage>
        <taxon>Eukaryota</taxon>
        <taxon>Metazoa</taxon>
        <taxon>Ecdysozoa</taxon>
        <taxon>Arthropoda</taxon>
        <taxon>Chelicerata</taxon>
        <taxon>Arachnida</taxon>
        <taxon>Araneae</taxon>
        <taxon>Araneomorphae</taxon>
        <taxon>Entelegynae</taxon>
        <taxon>Araneoidea</taxon>
        <taxon>Araneidae</taxon>
        <taxon>Araneus</taxon>
    </lineage>
</organism>
<dbReference type="EMBL" id="BGPR01031730">
    <property type="protein sequence ID" value="GBO04946.1"/>
    <property type="molecule type" value="Genomic_DNA"/>
</dbReference>
<keyword evidence="2" id="KW-1185">Reference proteome</keyword>
<proteinExistence type="predicted"/>
<evidence type="ECO:0000313" key="2">
    <source>
        <dbReference type="Proteomes" id="UP000499080"/>
    </source>
</evidence>
<dbReference type="Proteomes" id="UP000499080">
    <property type="component" value="Unassembled WGS sequence"/>
</dbReference>
<sequence>MARLALVPLKPNQPTFCNRTNVWRSMARLALVPLKPNQPTNQPTFCNRAPEYVLFYRHALPTEHSLCAQRTHFVVLLDGRLEVIRRINTVMFGLLERHVLIRQ</sequence>
<name>A0A4Y2TZZ2_ARAVE</name>
<comment type="caution">
    <text evidence="1">The sequence shown here is derived from an EMBL/GenBank/DDBJ whole genome shotgun (WGS) entry which is preliminary data.</text>
</comment>
<dbReference type="AlphaFoldDB" id="A0A4Y2TZZ2"/>
<evidence type="ECO:0000313" key="1">
    <source>
        <dbReference type="EMBL" id="GBO04946.1"/>
    </source>
</evidence>
<protein>
    <submittedName>
        <fullName evidence="1">Uncharacterized protein</fullName>
    </submittedName>
</protein>
<reference evidence="1 2" key="1">
    <citation type="journal article" date="2019" name="Sci. Rep.">
        <title>Orb-weaving spider Araneus ventricosus genome elucidates the spidroin gene catalogue.</title>
        <authorList>
            <person name="Kono N."/>
            <person name="Nakamura H."/>
            <person name="Ohtoshi R."/>
            <person name="Moran D.A.P."/>
            <person name="Shinohara A."/>
            <person name="Yoshida Y."/>
            <person name="Fujiwara M."/>
            <person name="Mori M."/>
            <person name="Tomita M."/>
            <person name="Arakawa K."/>
        </authorList>
    </citation>
    <scope>NUCLEOTIDE SEQUENCE [LARGE SCALE GENOMIC DNA]</scope>
</reference>
<gene>
    <name evidence="1" type="ORF">AVEN_48614_1</name>
</gene>